<dbReference type="InterPro" id="IPR036397">
    <property type="entry name" value="RNaseH_sf"/>
</dbReference>
<evidence type="ECO:0000259" key="1">
    <source>
        <dbReference type="PROSITE" id="PS50994"/>
    </source>
</evidence>
<dbReference type="AlphaFoldDB" id="A0A2X1UV73"/>
<accession>A0A2X1UV73</accession>
<dbReference type="InterPro" id="IPR048020">
    <property type="entry name" value="Transpos_IS3"/>
</dbReference>
<dbReference type="EMBL" id="UATH01000001">
    <property type="protein sequence ID" value="SPY07543.1"/>
    <property type="molecule type" value="Genomic_DNA"/>
</dbReference>
<dbReference type="Gene3D" id="3.30.420.10">
    <property type="entry name" value="Ribonuclease H-like superfamily/Ribonuclease H"/>
    <property type="match status" value="1"/>
</dbReference>
<dbReference type="Pfam" id="PF13333">
    <property type="entry name" value="rve_2"/>
    <property type="match status" value="1"/>
</dbReference>
<dbReference type="PROSITE" id="PS50994">
    <property type="entry name" value="INTEGRASE"/>
    <property type="match status" value="1"/>
</dbReference>
<proteinExistence type="predicted"/>
<reference evidence="2 3" key="1">
    <citation type="submission" date="2018-06" db="EMBL/GenBank/DDBJ databases">
        <authorList>
            <consortium name="Pathogen Informatics"/>
            <person name="Doyle S."/>
        </authorList>
    </citation>
    <scope>NUCLEOTIDE SEQUENCE [LARGE SCALE GENOMIC DNA]</scope>
    <source>
        <strain evidence="2 3">NCTC11009</strain>
    </source>
</reference>
<sequence>MLDLFSRRIVGWTTSLRIDRQLVNESLRMAMLQQGCPRDVLIHSDQGSQYCSADFRALTLTYGATQSMSRRGNCWDNAVAESFFHTLKAHIIHGENYRTRDQLKHVLFEYIEVYYNRMLRHSANGWLSPIQYEQNYYVALEEQTVY</sequence>
<dbReference type="SUPFAM" id="SSF53098">
    <property type="entry name" value="Ribonuclease H-like"/>
    <property type="match status" value="1"/>
</dbReference>
<dbReference type="GO" id="GO:0015074">
    <property type="term" value="P:DNA integration"/>
    <property type="evidence" value="ECO:0007669"/>
    <property type="project" value="InterPro"/>
</dbReference>
<dbReference type="InterPro" id="IPR012337">
    <property type="entry name" value="RNaseH-like_sf"/>
</dbReference>
<evidence type="ECO:0000313" key="3">
    <source>
        <dbReference type="Proteomes" id="UP000250242"/>
    </source>
</evidence>
<dbReference type="GO" id="GO:0003676">
    <property type="term" value="F:nucleic acid binding"/>
    <property type="evidence" value="ECO:0007669"/>
    <property type="project" value="InterPro"/>
</dbReference>
<dbReference type="PANTHER" id="PTHR46889">
    <property type="entry name" value="TRANSPOSASE INSF FOR INSERTION SEQUENCE IS3B-RELATED"/>
    <property type="match status" value="1"/>
</dbReference>
<dbReference type="InterPro" id="IPR050900">
    <property type="entry name" value="Transposase_IS3/IS150/IS904"/>
</dbReference>
<dbReference type="InterPro" id="IPR001584">
    <property type="entry name" value="Integrase_cat-core"/>
</dbReference>
<dbReference type="NCBIfam" id="NF033516">
    <property type="entry name" value="transpos_IS3"/>
    <property type="match status" value="1"/>
</dbReference>
<evidence type="ECO:0000313" key="2">
    <source>
        <dbReference type="EMBL" id="SPY07543.1"/>
    </source>
</evidence>
<gene>
    <name evidence="2" type="ORF">NCTC11009_00753</name>
</gene>
<dbReference type="Proteomes" id="UP000250242">
    <property type="component" value="Unassembled WGS sequence"/>
</dbReference>
<protein>
    <submittedName>
        <fullName evidence="2">Integrase core domain</fullName>
    </submittedName>
</protein>
<dbReference type="Pfam" id="PF00665">
    <property type="entry name" value="rve"/>
    <property type="match status" value="1"/>
</dbReference>
<dbReference type="PANTHER" id="PTHR46889:SF4">
    <property type="entry name" value="TRANSPOSASE INSO FOR INSERTION SEQUENCE ELEMENT IS911B-RELATED"/>
    <property type="match status" value="1"/>
</dbReference>
<name>A0A2X1UV73_9BURK</name>
<feature type="domain" description="Integrase catalytic" evidence="1">
    <location>
        <begin position="1"/>
        <end position="137"/>
    </location>
</feature>
<organism evidence="2 3">
    <name type="scientific">Oligella urethralis</name>
    <dbReference type="NCBI Taxonomy" id="90245"/>
    <lineage>
        <taxon>Bacteria</taxon>
        <taxon>Pseudomonadati</taxon>
        <taxon>Pseudomonadota</taxon>
        <taxon>Betaproteobacteria</taxon>
        <taxon>Burkholderiales</taxon>
        <taxon>Alcaligenaceae</taxon>
        <taxon>Oligella</taxon>
    </lineage>
</organism>